<dbReference type="GO" id="GO:0009166">
    <property type="term" value="P:nucleotide catabolic process"/>
    <property type="evidence" value="ECO:0007669"/>
    <property type="project" value="InterPro"/>
</dbReference>
<sequence>FRGVGISSEIIGGDSLDYRWWGSHLDYRVGSHLDNWYGVLSAYLRLFMWALNLQDNKEKPHSDTPQGGHDHYYGHRKFCETEQIVLRAHGLPPVSAWSSLSIDKSSPLEVKIQDFVDVGQLEYSEHPGGGQGFENLERACSACWRQVDCPLECRFEHIRPKETNMGNFMCDIVLTALQADFRAGQLRLVQRPDCVVPAGDFRLGDLSACFPMLDPWWCISIDGRTLLAALENGVSMWPALEGDSLRYPGLRFPLRRHAAPGSRRSTHPASKSAAMVADTQYRMATKYYLYCGKDGYDMLPGCQLLVDDEDGPNYFTASGVLRAAGCSLKNRHRCRLRPMNRRLSCVVDSRGRRRSRKLPAPPTKRFRLRKIRRENWATQVFAK</sequence>
<name>A0A1I8FL41_9PLAT</name>
<dbReference type="Gene3D" id="3.90.780.10">
    <property type="entry name" value="5'-Nucleotidase, C-terminal domain"/>
    <property type="match status" value="1"/>
</dbReference>
<keyword evidence="3" id="KW-1185">Reference proteome</keyword>
<dbReference type="Pfam" id="PF02872">
    <property type="entry name" value="5_nucleotid_C"/>
    <property type="match status" value="1"/>
</dbReference>
<dbReference type="InterPro" id="IPR036907">
    <property type="entry name" value="5'-Nucleotdase_C_sf"/>
</dbReference>
<evidence type="ECO:0000313" key="3">
    <source>
        <dbReference type="Proteomes" id="UP000095280"/>
    </source>
</evidence>
<proteinExistence type="inferred from homology"/>
<dbReference type="InterPro" id="IPR008334">
    <property type="entry name" value="5'-Nucleotdase_C"/>
</dbReference>
<accession>A0A1I8FL41</accession>
<dbReference type="SUPFAM" id="SSF55816">
    <property type="entry name" value="5'-nucleotidase (syn. UDP-sugar hydrolase), C-terminal domain"/>
    <property type="match status" value="1"/>
</dbReference>
<dbReference type="InterPro" id="IPR006179">
    <property type="entry name" value="5_nucleotidase/apyrase"/>
</dbReference>
<reference evidence="4" key="1">
    <citation type="submission" date="2016-11" db="UniProtKB">
        <authorList>
            <consortium name="WormBaseParasite"/>
        </authorList>
    </citation>
    <scope>IDENTIFICATION</scope>
</reference>
<evidence type="ECO:0000256" key="1">
    <source>
        <dbReference type="ARBA" id="ARBA00006654"/>
    </source>
</evidence>
<protein>
    <submittedName>
        <fullName evidence="4">5_nucleotid_C domain-containing protein</fullName>
    </submittedName>
</protein>
<dbReference type="GO" id="GO:0016787">
    <property type="term" value="F:hydrolase activity"/>
    <property type="evidence" value="ECO:0007669"/>
    <property type="project" value="InterPro"/>
</dbReference>
<comment type="similarity">
    <text evidence="1">Belongs to the 5'-nucleotidase family.</text>
</comment>
<dbReference type="WBParaSite" id="maker-unitig_38450-snap-gene-0.1-mRNA-1">
    <property type="protein sequence ID" value="maker-unitig_38450-snap-gene-0.1-mRNA-1"/>
    <property type="gene ID" value="maker-unitig_38450-snap-gene-0.1"/>
</dbReference>
<feature type="domain" description="5'-Nucleotidase C-terminal" evidence="2">
    <location>
        <begin position="159"/>
        <end position="299"/>
    </location>
</feature>
<dbReference type="PANTHER" id="PTHR11575:SF48">
    <property type="entry name" value="5'-NUCLEOTIDASE"/>
    <property type="match status" value="1"/>
</dbReference>
<evidence type="ECO:0000259" key="2">
    <source>
        <dbReference type="Pfam" id="PF02872"/>
    </source>
</evidence>
<dbReference type="Proteomes" id="UP000095280">
    <property type="component" value="Unplaced"/>
</dbReference>
<dbReference type="AlphaFoldDB" id="A0A1I8FL41"/>
<dbReference type="PANTHER" id="PTHR11575">
    <property type="entry name" value="5'-NUCLEOTIDASE-RELATED"/>
    <property type="match status" value="1"/>
</dbReference>
<organism evidence="3 4">
    <name type="scientific">Macrostomum lignano</name>
    <dbReference type="NCBI Taxonomy" id="282301"/>
    <lineage>
        <taxon>Eukaryota</taxon>
        <taxon>Metazoa</taxon>
        <taxon>Spiralia</taxon>
        <taxon>Lophotrochozoa</taxon>
        <taxon>Platyhelminthes</taxon>
        <taxon>Rhabditophora</taxon>
        <taxon>Macrostomorpha</taxon>
        <taxon>Macrostomida</taxon>
        <taxon>Macrostomidae</taxon>
        <taxon>Macrostomum</taxon>
    </lineage>
</organism>
<evidence type="ECO:0000313" key="4">
    <source>
        <dbReference type="WBParaSite" id="maker-unitig_38450-snap-gene-0.1-mRNA-1"/>
    </source>
</evidence>